<gene>
    <name evidence="2" type="ORF">SAMN04488557_3918</name>
</gene>
<keyword evidence="2" id="KW-0645">Protease</keyword>
<dbReference type="RefSeq" id="WP_092869413.1">
    <property type="nucleotide sequence ID" value="NZ_FPCH01000004.1"/>
</dbReference>
<reference evidence="3" key="1">
    <citation type="submission" date="2016-10" db="EMBL/GenBank/DDBJ databases">
        <authorList>
            <person name="Varghese N."/>
            <person name="Submissions S."/>
        </authorList>
    </citation>
    <scope>NUCLEOTIDE SEQUENCE [LARGE SCALE GENOMIC DNA]</scope>
    <source>
        <strain evidence="3">DSM 1565</strain>
    </source>
</reference>
<dbReference type="PANTHER" id="PTHR33490">
    <property type="entry name" value="BLR5614 PROTEIN-RELATED"/>
    <property type="match status" value="1"/>
</dbReference>
<dbReference type="Pfam" id="PF01841">
    <property type="entry name" value="Transglut_core"/>
    <property type="match status" value="1"/>
</dbReference>
<dbReference type="AlphaFoldDB" id="A0A1I7NW77"/>
<dbReference type="InterPro" id="IPR002931">
    <property type="entry name" value="Transglutaminase-like"/>
</dbReference>
<dbReference type="SMART" id="SM00460">
    <property type="entry name" value="TGc"/>
    <property type="match status" value="1"/>
</dbReference>
<dbReference type="STRING" id="51670.SAMN04488557_3918"/>
<dbReference type="GO" id="GO:0008233">
    <property type="term" value="F:peptidase activity"/>
    <property type="evidence" value="ECO:0007669"/>
    <property type="project" value="UniProtKB-KW"/>
</dbReference>
<protein>
    <submittedName>
        <fullName evidence="2">Transglutaminase-like enzyme, putative cysteine protease</fullName>
    </submittedName>
</protein>
<dbReference type="Gene3D" id="3.10.620.30">
    <property type="match status" value="1"/>
</dbReference>
<evidence type="ECO:0000313" key="2">
    <source>
        <dbReference type="EMBL" id="SFV38902.1"/>
    </source>
</evidence>
<proteinExistence type="predicted"/>
<accession>A0A1I7NW77</accession>
<feature type="domain" description="Transglutaminase-like" evidence="1">
    <location>
        <begin position="160"/>
        <end position="226"/>
    </location>
</feature>
<dbReference type="GO" id="GO:0006508">
    <property type="term" value="P:proteolysis"/>
    <property type="evidence" value="ECO:0007669"/>
    <property type="project" value="UniProtKB-KW"/>
</dbReference>
<dbReference type="Proteomes" id="UP000199423">
    <property type="component" value="Unassembled WGS sequence"/>
</dbReference>
<dbReference type="InterPro" id="IPR038765">
    <property type="entry name" value="Papain-like_cys_pep_sf"/>
</dbReference>
<sequence>MLIHVGYDIGLQLDAPTPLLLLLDVHPSRRRDIVYENALNVPDIPIERGLDLYGNRTQRLVAPAGPLKLSYRAVVRDPGVLDETPLNAREIPIPDLPNYAMHFLSGSRYCETDELTPIAWQLFGNVSPGYARVKAICEFVHNHIKFDYQAARSTRTAAEAYKEGTGVCRDFAHLAIAFCRCLNIPAAYVNGFLGDIGVPPDPAPMDFSAWFEAYIDHRWVTFDARHNAPRTGRVVIARGRDAADVAMITSFGQHYLGEFKVVCEEVAPQRAEQLTSHAA</sequence>
<dbReference type="PANTHER" id="PTHR33490:SF12">
    <property type="entry name" value="BLL5557 PROTEIN"/>
    <property type="match status" value="1"/>
</dbReference>
<keyword evidence="2" id="KW-0378">Hydrolase</keyword>
<name>A0A1I7NW77_9HYPH</name>
<dbReference type="OrthoDB" id="5438043at2"/>
<dbReference type="SUPFAM" id="SSF54001">
    <property type="entry name" value="Cysteine proteinases"/>
    <property type="match status" value="1"/>
</dbReference>
<keyword evidence="3" id="KW-1185">Reference proteome</keyword>
<organism evidence="2 3">
    <name type="scientific">Hyphomicrobium facile</name>
    <dbReference type="NCBI Taxonomy" id="51670"/>
    <lineage>
        <taxon>Bacteria</taxon>
        <taxon>Pseudomonadati</taxon>
        <taxon>Pseudomonadota</taxon>
        <taxon>Alphaproteobacteria</taxon>
        <taxon>Hyphomicrobiales</taxon>
        <taxon>Hyphomicrobiaceae</taxon>
        <taxon>Hyphomicrobium</taxon>
    </lineage>
</organism>
<dbReference type="Gene3D" id="2.60.40.2250">
    <property type="match status" value="1"/>
</dbReference>
<evidence type="ECO:0000313" key="3">
    <source>
        <dbReference type="Proteomes" id="UP000199423"/>
    </source>
</evidence>
<evidence type="ECO:0000259" key="1">
    <source>
        <dbReference type="SMART" id="SM00460"/>
    </source>
</evidence>
<dbReference type="EMBL" id="FPCH01000004">
    <property type="protein sequence ID" value="SFV38902.1"/>
    <property type="molecule type" value="Genomic_DNA"/>
</dbReference>